<dbReference type="AlphaFoldDB" id="A0A6A1VFA5"/>
<evidence type="ECO:0000313" key="2">
    <source>
        <dbReference type="Proteomes" id="UP000516437"/>
    </source>
</evidence>
<dbReference type="PANTHER" id="PTHR47413:SF2">
    <property type="entry name" value="LIPASE-LIKE PAD4"/>
    <property type="match status" value="1"/>
</dbReference>
<accession>A0A6A1VFA5</accession>
<keyword evidence="2" id="KW-1185">Reference proteome</keyword>
<evidence type="ECO:0000313" key="1">
    <source>
        <dbReference type="EMBL" id="KAB1210507.1"/>
    </source>
</evidence>
<dbReference type="OrthoDB" id="426718at2759"/>
<name>A0A6A1VFA5_9ROSI</name>
<gene>
    <name evidence="1" type="ORF">CJ030_MR6G010803</name>
</gene>
<reference evidence="1 2" key="1">
    <citation type="journal article" date="2019" name="Plant Biotechnol. J.">
        <title>The red bayberry genome and genetic basis of sex determination.</title>
        <authorList>
            <person name="Jia H.M."/>
            <person name="Jia H.J."/>
            <person name="Cai Q.L."/>
            <person name="Wang Y."/>
            <person name="Zhao H.B."/>
            <person name="Yang W.F."/>
            <person name="Wang G.Y."/>
            <person name="Li Y.H."/>
            <person name="Zhan D.L."/>
            <person name="Shen Y.T."/>
            <person name="Niu Q.F."/>
            <person name="Chang L."/>
            <person name="Qiu J."/>
            <person name="Zhao L."/>
            <person name="Xie H.B."/>
            <person name="Fu W.Y."/>
            <person name="Jin J."/>
            <person name="Li X.W."/>
            <person name="Jiao Y."/>
            <person name="Zhou C.C."/>
            <person name="Tu T."/>
            <person name="Chai C.Y."/>
            <person name="Gao J.L."/>
            <person name="Fan L.J."/>
            <person name="van de Weg E."/>
            <person name="Wang J.Y."/>
            <person name="Gao Z.S."/>
        </authorList>
    </citation>
    <scope>NUCLEOTIDE SEQUENCE [LARGE SCALE GENOMIC DNA]</scope>
    <source>
        <tissue evidence="1">Leaves</tissue>
    </source>
</reference>
<dbReference type="PANTHER" id="PTHR47413">
    <property type="entry name" value="LIPASE-LIKE PAD4"/>
    <property type="match status" value="1"/>
</dbReference>
<organism evidence="1 2">
    <name type="scientific">Morella rubra</name>
    <name type="common">Chinese bayberry</name>
    <dbReference type="NCBI Taxonomy" id="262757"/>
    <lineage>
        <taxon>Eukaryota</taxon>
        <taxon>Viridiplantae</taxon>
        <taxon>Streptophyta</taxon>
        <taxon>Embryophyta</taxon>
        <taxon>Tracheophyta</taxon>
        <taxon>Spermatophyta</taxon>
        <taxon>Magnoliopsida</taxon>
        <taxon>eudicotyledons</taxon>
        <taxon>Gunneridae</taxon>
        <taxon>Pentapetalae</taxon>
        <taxon>rosids</taxon>
        <taxon>fabids</taxon>
        <taxon>Fagales</taxon>
        <taxon>Myricaceae</taxon>
        <taxon>Morella</taxon>
    </lineage>
</organism>
<protein>
    <submittedName>
        <fullName evidence="1">Uncharacterized protein</fullName>
    </submittedName>
</protein>
<sequence>MDAEASPFETSEMLASFLASTPLLRESWRLCDIANTTAVGSFVTEQLGDVGYIAFSGTRKAGSSEPPIPSDLVSLESTDKLFFPLHRHNEGEEPVMVHAGMLNLFLSIHASSSFKDQLDFSST</sequence>
<comment type="caution">
    <text evidence="1">The sequence shown here is derived from an EMBL/GenBank/DDBJ whole genome shotgun (WGS) entry which is preliminary data.</text>
</comment>
<proteinExistence type="predicted"/>
<dbReference type="EMBL" id="RXIC02000024">
    <property type="protein sequence ID" value="KAB1210507.1"/>
    <property type="molecule type" value="Genomic_DNA"/>
</dbReference>
<dbReference type="Proteomes" id="UP000516437">
    <property type="component" value="Chromosome 6"/>
</dbReference>